<dbReference type="AlphaFoldDB" id="A0A2T6C0U6"/>
<dbReference type="InterPro" id="IPR001173">
    <property type="entry name" value="Glyco_trans_2-like"/>
</dbReference>
<dbReference type="CDD" id="cd04186">
    <property type="entry name" value="GT_2_like_c"/>
    <property type="match status" value="1"/>
</dbReference>
<dbReference type="Pfam" id="PF00535">
    <property type="entry name" value="Glycos_transf_2"/>
    <property type="match status" value="1"/>
</dbReference>
<keyword evidence="6" id="KW-1185">Reference proteome</keyword>
<comment type="caution">
    <text evidence="5">The sequence shown here is derived from an EMBL/GenBank/DDBJ whole genome shotgun (WGS) entry which is preliminary data.</text>
</comment>
<evidence type="ECO:0000256" key="3">
    <source>
        <dbReference type="ARBA" id="ARBA00022679"/>
    </source>
</evidence>
<reference evidence="5 6" key="1">
    <citation type="submission" date="2018-04" db="EMBL/GenBank/DDBJ databases">
        <title>Genomic Encyclopedia of Archaeal and Bacterial Type Strains, Phase II (KMG-II): from individual species to whole genera.</title>
        <authorList>
            <person name="Goeker M."/>
        </authorList>
    </citation>
    <scope>NUCLEOTIDE SEQUENCE [LARGE SCALE GENOMIC DNA]</scope>
    <source>
        <strain evidence="5 6">DSM 25731</strain>
    </source>
</reference>
<evidence type="ECO:0000256" key="2">
    <source>
        <dbReference type="ARBA" id="ARBA00022676"/>
    </source>
</evidence>
<dbReference type="GO" id="GO:0016757">
    <property type="term" value="F:glycosyltransferase activity"/>
    <property type="evidence" value="ECO:0007669"/>
    <property type="project" value="UniProtKB-KW"/>
</dbReference>
<evidence type="ECO:0000313" key="5">
    <source>
        <dbReference type="EMBL" id="PTX61922.1"/>
    </source>
</evidence>
<evidence type="ECO:0000256" key="1">
    <source>
        <dbReference type="ARBA" id="ARBA00006739"/>
    </source>
</evidence>
<accession>A0A2T6C0U6</accession>
<feature type="domain" description="Glycosyltransferase 2-like" evidence="4">
    <location>
        <begin position="5"/>
        <end position="188"/>
    </location>
</feature>
<evidence type="ECO:0000259" key="4">
    <source>
        <dbReference type="Pfam" id="PF00535"/>
    </source>
</evidence>
<dbReference type="Proteomes" id="UP000244090">
    <property type="component" value="Unassembled WGS sequence"/>
</dbReference>
<dbReference type="PANTHER" id="PTHR43179">
    <property type="entry name" value="RHAMNOSYLTRANSFERASE WBBL"/>
    <property type="match status" value="1"/>
</dbReference>
<protein>
    <recommendedName>
        <fullName evidence="4">Glycosyltransferase 2-like domain-containing protein</fullName>
    </recommendedName>
</protein>
<dbReference type="SUPFAM" id="SSF53448">
    <property type="entry name" value="Nucleotide-diphospho-sugar transferases"/>
    <property type="match status" value="1"/>
</dbReference>
<dbReference type="OrthoDB" id="9771846at2"/>
<proteinExistence type="inferred from homology"/>
<evidence type="ECO:0000313" key="6">
    <source>
        <dbReference type="Proteomes" id="UP000244090"/>
    </source>
</evidence>
<dbReference type="EMBL" id="QBKT01000003">
    <property type="protein sequence ID" value="PTX61922.1"/>
    <property type="molecule type" value="Genomic_DNA"/>
</dbReference>
<gene>
    <name evidence="5" type="ORF">C8N46_10319</name>
</gene>
<sequence length="302" mass="34806">MKDISIVIINYNTAKYTLECIDSVVKHTNTSLSYEIVVVDNNSKPADFAHLKNNFPKQAGISLHRSVINTGFGGGNMFGAQFTNGKYVLFLNNDAMLLNDGLSILFDYMEKHPEVGVTTAQNYDEHNKHVISFDHDKGIRKLVLGRSFLEKNWSKQFPKRKKEYTEPVIVNFVNGAFMFFRREAFEKVGGFDTNIFLYFEEMDICFRLRKAGYTSVLVPEAKILHYQGVSTGVSKAISKEGMISHLYVIKKNYSYLKYLFIRAYFCLSFLVKPKKWFMLSLVWKGAHLSKSLKQQQQIRFDS</sequence>
<dbReference type="RefSeq" id="WP_108114159.1">
    <property type="nucleotide sequence ID" value="NZ_QBKT01000003.1"/>
</dbReference>
<dbReference type="InterPro" id="IPR029044">
    <property type="entry name" value="Nucleotide-diphossugar_trans"/>
</dbReference>
<dbReference type="Gene3D" id="3.90.550.10">
    <property type="entry name" value="Spore Coat Polysaccharide Biosynthesis Protein SpsA, Chain A"/>
    <property type="match status" value="1"/>
</dbReference>
<organism evidence="5 6">
    <name type="scientific">Kordia periserrulae</name>
    <dbReference type="NCBI Taxonomy" id="701523"/>
    <lineage>
        <taxon>Bacteria</taxon>
        <taxon>Pseudomonadati</taxon>
        <taxon>Bacteroidota</taxon>
        <taxon>Flavobacteriia</taxon>
        <taxon>Flavobacteriales</taxon>
        <taxon>Flavobacteriaceae</taxon>
        <taxon>Kordia</taxon>
    </lineage>
</organism>
<comment type="similarity">
    <text evidence="1">Belongs to the glycosyltransferase 2 family.</text>
</comment>
<name>A0A2T6C0U6_9FLAO</name>
<keyword evidence="2" id="KW-0328">Glycosyltransferase</keyword>
<dbReference type="PANTHER" id="PTHR43179:SF12">
    <property type="entry name" value="GALACTOFURANOSYLTRANSFERASE GLFT2"/>
    <property type="match status" value="1"/>
</dbReference>
<keyword evidence="3" id="KW-0808">Transferase</keyword>